<accession>A0A0F9BX68</accession>
<comment type="caution">
    <text evidence="1">The sequence shown here is derived from an EMBL/GenBank/DDBJ whole genome shotgun (WGS) entry which is preliminary data.</text>
</comment>
<evidence type="ECO:0000313" key="1">
    <source>
        <dbReference type="EMBL" id="KKL26520.1"/>
    </source>
</evidence>
<dbReference type="SUPFAM" id="SSF101386">
    <property type="entry name" value="all-alpha NTP pyrophosphatases"/>
    <property type="match status" value="1"/>
</dbReference>
<dbReference type="EMBL" id="LAZR01035808">
    <property type="protein sequence ID" value="KKL26520.1"/>
    <property type="molecule type" value="Genomic_DNA"/>
</dbReference>
<gene>
    <name evidence="1" type="ORF">LCGC14_2394450</name>
</gene>
<reference evidence="1" key="1">
    <citation type="journal article" date="2015" name="Nature">
        <title>Complex archaea that bridge the gap between prokaryotes and eukaryotes.</title>
        <authorList>
            <person name="Spang A."/>
            <person name="Saw J.H."/>
            <person name="Jorgensen S.L."/>
            <person name="Zaremba-Niedzwiedzka K."/>
            <person name="Martijn J."/>
            <person name="Lind A.E."/>
            <person name="van Eijk R."/>
            <person name="Schleper C."/>
            <person name="Guy L."/>
            <person name="Ettema T.J."/>
        </authorList>
    </citation>
    <scope>NUCLEOTIDE SEQUENCE</scope>
</reference>
<sequence length="77" mass="8423">LQAISDERDRQDIKWGVQRHGASMWMTILMEEVGEAAKASLEGDPVGYAEELVQVAAVTVAALESFYADPRLSRDSG</sequence>
<name>A0A0F9BX68_9ZZZZ</name>
<feature type="non-terminal residue" evidence="1">
    <location>
        <position position="1"/>
    </location>
</feature>
<proteinExistence type="predicted"/>
<dbReference type="AlphaFoldDB" id="A0A0F9BX68"/>
<organism evidence="1">
    <name type="scientific">marine sediment metagenome</name>
    <dbReference type="NCBI Taxonomy" id="412755"/>
    <lineage>
        <taxon>unclassified sequences</taxon>
        <taxon>metagenomes</taxon>
        <taxon>ecological metagenomes</taxon>
    </lineage>
</organism>
<protein>
    <submittedName>
        <fullName evidence="1">Uncharacterized protein</fullName>
    </submittedName>
</protein>